<keyword evidence="1" id="KW-1133">Transmembrane helix</keyword>
<dbReference type="KEGG" id="tgb:HG536_0F01110"/>
<organism evidence="2 3">
    <name type="scientific">Torulaspora globosa</name>
    <dbReference type="NCBI Taxonomy" id="48254"/>
    <lineage>
        <taxon>Eukaryota</taxon>
        <taxon>Fungi</taxon>
        <taxon>Dikarya</taxon>
        <taxon>Ascomycota</taxon>
        <taxon>Saccharomycotina</taxon>
        <taxon>Saccharomycetes</taxon>
        <taxon>Saccharomycetales</taxon>
        <taxon>Saccharomycetaceae</taxon>
        <taxon>Torulaspora</taxon>
    </lineage>
</organism>
<dbReference type="OrthoDB" id="2122015at2759"/>
<evidence type="ECO:0000313" key="3">
    <source>
        <dbReference type="Proteomes" id="UP000515788"/>
    </source>
</evidence>
<proteinExistence type="predicted"/>
<dbReference type="GO" id="GO:0005739">
    <property type="term" value="C:mitochondrion"/>
    <property type="evidence" value="ECO:0007669"/>
    <property type="project" value="GOC"/>
</dbReference>
<name>A0A7G3ZJV0_9SACH</name>
<dbReference type="Proteomes" id="UP000515788">
    <property type="component" value="Chromosome 6"/>
</dbReference>
<dbReference type="Pfam" id="PF17237">
    <property type="entry name" value="Emr1"/>
    <property type="match status" value="1"/>
</dbReference>
<keyword evidence="3" id="KW-1185">Reference proteome</keyword>
<feature type="transmembrane region" description="Helical" evidence="1">
    <location>
        <begin position="75"/>
        <end position="93"/>
    </location>
</feature>
<accession>A0A7G3ZJV0</accession>
<keyword evidence="1" id="KW-0472">Membrane</keyword>
<dbReference type="InterPro" id="IPR035195">
    <property type="entry name" value="Emr1"/>
</dbReference>
<protein>
    <submittedName>
        <fullName evidence="2">Uncharacterized protein</fullName>
    </submittedName>
</protein>
<keyword evidence="1" id="KW-0812">Transmembrane</keyword>
<dbReference type="AlphaFoldDB" id="A0A7G3ZJV0"/>
<evidence type="ECO:0000256" key="1">
    <source>
        <dbReference type="SAM" id="Phobius"/>
    </source>
</evidence>
<dbReference type="GO" id="GO:0007008">
    <property type="term" value="P:outer mitochondrial membrane organization"/>
    <property type="evidence" value="ECO:0007669"/>
    <property type="project" value="InterPro"/>
</dbReference>
<dbReference type="EMBL" id="CP059251">
    <property type="protein sequence ID" value="QLL33786.1"/>
    <property type="molecule type" value="Genomic_DNA"/>
</dbReference>
<sequence>MNFSITSKFALLTTIIRTSNLRCPHSSALLEEAVPQTSPSTSRTPQPMIFFFKQIRDIFAKSHSTLQQIQLSRRAFFRLLGYLASCAVISLASQSKLLH</sequence>
<reference evidence="2 3" key="1">
    <citation type="submission" date="2020-06" db="EMBL/GenBank/DDBJ databases">
        <title>The yeast mating-type switching endonuclease HO is a domesticated member of an unorthodox homing genetic element family.</title>
        <authorList>
            <person name="Coughlan A.Y."/>
            <person name="Lombardi L."/>
            <person name="Braun-Galleani S."/>
            <person name="Martos A.R."/>
            <person name="Galeote V."/>
            <person name="Bigey F."/>
            <person name="Dequin S."/>
            <person name="Byrne K.P."/>
            <person name="Wolfe K.H."/>
        </authorList>
    </citation>
    <scope>NUCLEOTIDE SEQUENCE [LARGE SCALE GENOMIC DNA]</scope>
    <source>
        <strain evidence="2 3">CBS764</strain>
    </source>
</reference>
<dbReference type="GeneID" id="59327001"/>
<dbReference type="RefSeq" id="XP_037140460.1">
    <property type="nucleotide sequence ID" value="XM_037284564.1"/>
</dbReference>
<gene>
    <name evidence="2" type="ORF">HG536_0F01110</name>
</gene>
<evidence type="ECO:0000313" key="2">
    <source>
        <dbReference type="EMBL" id="QLL33786.1"/>
    </source>
</evidence>